<dbReference type="AlphaFoldDB" id="A0A508TFT8"/>
<dbReference type="Gene3D" id="1.10.443.10">
    <property type="entry name" value="Intergrase catalytic core"/>
    <property type="match status" value="1"/>
</dbReference>
<keyword evidence="3" id="KW-0238">DNA-binding</keyword>
<evidence type="ECO:0000256" key="1">
    <source>
        <dbReference type="ARBA" id="ARBA00008857"/>
    </source>
</evidence>
<evidence type="ECO:0000259" key="5">
    <source>
        <dbReference type="PROSITE" id="PS51898"/>
    </source>
</evidence>
<evidence type="ECO:0000256" key="4">
    <source>
        <dbReference type="ARBA" id="ARBA00023172"/>
    </source>
</evidence>
<dbReference type="SUPFAM" id="SSF56349">
    <property type="entry name" value="DNA breaking-rejoining enzymes"/>
    <property type="match status" value="1"/>
</dbReference>
<evidence type="ECO:0000256" key="3">
    <source>
        <dbReference type="ARBA" id="ARBA00023125"/>
    </source>
</evidence>
<reference evidence="6" key="1">
    <citation type="submission" date="2019-02" db="EMBL/GenBank/DDBJ databases">
        <authorList>
            <person name="Pothier F.J."/>
        </authorList>
    </citation>
    <scope>NUCLEOTIDE SEQUENCE</scope>
    <source>
        <strain evidence="6">CI-1B</strain>
    </source>
</reference>
<dbReference type="RefSeq" id="WP_172628168.1">
    <property type="nucleotide sequence ID" value="NZ_CAADFC020000016.1"/>
</dbReference>
<dbReference type="InterPro" id="IPR038488">
    <property type="entry name" value="Integrase_DNA-bd_sf"/>
</dbReference>
<dbReference type="PANTHER" id="PTHR30629">
    <property type="entry name" value="PROPHAGE INTEGRASE"/>
    <property type="match status" value="1"/>
</dbReference>
<dbReference type="GO" id="GO:0006310">
    <property type="term" value="P:DNA recombination"/>
    <property type="evidence" value="ECO:0007669"/>
    <property type="project" value="UniProtKB-KW"/>
</dbReference>
<accession>A0A508TFT8</accession>
<sequence length="403" mass="44208">MSTALSLTRLPSPSKRTPTTRLKLTEQRIANLVKPRVSLAYVYDTVTPSLAIRVASTGGRSFVVVKKINGTTQRITLGRYPGLRLDDARQAARTIAGEIAKGDNPVALRKAARARKAKLSDLWPAYLSHLKQRNRTWRRDKQRWETEVSPALGKKALAELSRSDCQGLIDRIGADRPIAANRVAAFLSALLNFAVRSDRLAVNPARGLIRFQETSRSRVLKSDELENLMKAIEAEREPWVSVFLMLMFTGARRGSVLSLRWEDIDLGAAIWTIPAEVAKNKTATPIPLTEPAVKLLQQQLERAAGEPWVFPSAIGAGHLVGLPKAWARVLRRAEIKNLRIHDIRRSVGTAMARTGASPHVIATGLGHRSIASARAYVRLAGEDARQALSEAVASLTTASPRDG</sequence>
<feature type="domain" description="Tyr recombinase" evidence="5">
    <location>
        <begin position="215"/>
        <end position="389"/>
    </location>
</feature>
<dbReference type="EMBL" id="CAADFC020000016">
    <property type="protein sequence ID" value="VIO73284.1"/>
    <property type="molecule type" value="Genomic_DNA"/>
</dbReference>
<protein>
    <submittedName>
        <fullName evidence="6">Prophage integrase IntS</fullName>
    </submittedName>
</protein>
<dbReference type="GO" id="GO:0003677">
    <property type="term" value="F:DNA binding"/>
    <property type="evidence" value="ECO:0007669"/>
    <property type="project" value="UniProtKB-KW"/>
</dbReference>
<evidence type="ECO:0000256" key="2">
    <source>
        <dbReference type="ARBA" id="ARBA00022908"/>
    </source>
</evidence>
<dbReference type="Pfam" id="PF00589">
    <property type="entry name" value="Phage_integrase"/>
    <property type="match status" value="1"/>
</dbReference>
<dbReference type="PANTHER" id="PTHR30629:SF2">
    <property type="entry name" value="PROPHAGE INTEGRASE INTS-RELATED"/>
    <property type="match status" value="1"/>
</dbReference>
<keyword evidence="2" id="KW-0229">DNA integration</keyword>
<dbReference type="Proteomes" id="UP000328092">
    <property type="component" value="Unassembled WGS sequence"/>
</dbReference>
<dbReference type="InterPro" id="IPR050808">
    <property type="entry name" value="Phage_Integrase"/>
</dbReference>
<dbReference type="PROSITE" id="PS51898">
    <property type="entry name" value="TYR_RECOMBINASE"/>
    <property type="match status" value="1"/>
</dbReference>
<comment type="similarity">
    <text evidence="1">Belongs to the 'phage' integrase family.</text>
</comment>
<organism evidence="6 7">
    <name type="scientific">Bradyrhizobium ivorense</name>
    <dbReference type="NCBI Taxonomy" id="2511166"/>
    <lineage>
        <taxon>Bacteria</taxon>
        <taxon>Pseudomonadati</taxon>
        <taxon>Pseudomonadota</taxon>
        <taxon>Alphaproteobacteria</taxon>
        <taxon>Hyphomicrobiales</taxon>
        <taxon>Nitrobacteraceae</taxon>
        <taxon>Bradyrhizobium</taxon>
    </lineage>
</organism>
<keyword evidence="4" id="KW-0233">DNA recombination</keyword>
<dbReference type="InterPro" id="IPR013762">
    <property type="entry name" value="Integrase-like_cat_sf"/>
</dbReference>
<name>A0A508TFT8_9BRAD</name>
<dbReference type="Gene3D" id="3.30.160.390">
    <property type="entry name" value="Integrase, DNA-binding domain"/>
    <property type="match status" value="1"/>
</dbReference>
<evidence type="ECO:0000313" key="6">
    <source>
        <dbReference type="EMBL" id="VIO73284.1"/>
    </source>
</evidence>
<comment type="caution">
    <text evidence="6">The sequence shown here is derived from an EMBL/GenBank/DDBJ whole genome shotgun (WGS) entry which is preliminary data.</text>
</comment>
<dbReference type="Gene3D" id="1.10.150.130">
    <property type="match status" value="1"/>
</dbReference>
<dbReference type="InterPro" id="IPR010998">
    <property type="entry name" value="Integrase_recombinase_N"/>
</dbReference>
<gene>
    <name evidence="6" type="primary">intS_2</name>
    <name evidence="6" type="ORF">CI1B_48890</name>
</gene>
<proteinExistence type="inferred from homology"/>
<dbReference type="GO" id="GO:0015074">
    <property type="term" value="P:DNA integration"/>
    <property type="evidence" value="ECO:0007669"/>
    <property type="project" value="UniProtKB-KW"/>
</dbReference>
<dbReference type="InterPro" id="IPR025166">
    <property type="entry name" value="Integrase_DNA_bind_dom"/>
</dbReference>
<dbReference type="InterPro" id="IPR002104">
    <property type="entry name" value="Integrase_catalytic"/>
</dbReference>
<dbReference type="InterPro" id="IPR011010">
    <property type="entry name" value="DNA_brk_join_enz"/>
</dbReference>
<keyword evidence="7" id="KW-1185">Reference proteome</keyword>
<dbReference type="Pfam" id="PF13356">
    <property type="entry name" value="Arm-DNA-bind_3"/>
    <property type="match status" value="1"/>
</dbReference>
<evidence type="ECO:0000313" key="7">
    <source>
        <dbReference type="Proteomes" id="UP000328092"/>
    </source>
</evidence>